<proteinExistence type="predicted"/>
<evidence type="ECO:0000256" key="2">
    <source>
        <dbReference type="SAM" id="Phobius"/>
    </source>
</evidence>
<feature type="transmembrane region" description="Helical" evidence="2">
    <location>
        <begin position="421"/>
        <end position="442"/>
    </location>
</feature>
<name>A0A2V1DKR3_9PLEO</name>
<keyword evidence="4" id="KW-1185">Reference proteome</keyword>
<feature type="transmembrane region" description="Helical" evidence="2">
    <location>
        <begin position="77"/>
        <end position="99"/>
    </location>
</feature>
<reference evidence="3 4" key="1">
    <citation type="journal article" date="2018" name="Sci. Rep.">
        <title>Comparative genomics provides insights into the lifestyle and reveals functional heterogeneity of dark septate endophytic fungi.</title>
        <authorList>
            <person name="Knapp D.G."/>
            <person name="Nemeth J.B."/>
            <person name="Barry K."/>
            <person name="Hainaut M."/>
            <person name="Henrissat B."/>
            <person name="Johnson J."/>
            <person name="Kuo A."/>
            <person name="Lim J.H.P."/>
            <person name="Lipzen A."/>
            <person name="Nolan M."/>
            <person name="Ohm R.A."/>
            <person name="Tamas L."/>
            <person name="Grigoriev I.V."/>
            <person name="Spatafora J.W."/>
            <person name="Nagy L.G."/>
            <person name="Kovacs G.M."/>
        </authorList>
    </citation>
    <scope>NUCLEOTIDE SEQUENCE [LARGE SCALE GENOMIC DNA]</scope>
    <source>
        <strain evidence="3 4">DSE2036</strain>
    </source>
</reference>
<protein>
    <submittedName>
        <fullName evidence="3">Uncharacterized protein</fullName>
    </submittedName>
</protein>
<feature type="transmembrane region" description="Helical" evidence="2">
    <location>
        <begin position="51"/>
        <end position="71"/>
    </location>
</feature>
<feature type="transmembrane region" description="Helical" evidence="2">
    <location>
        <begin position="205"/>
        <end position="228"/>
    </location>
</feature>
<evidence type="ECO:0000313" key="4">
    <source>
        <dbReference type="Proteomes" id="UP000244855"/>
    </source>
</evidence>
<dbReference type="AlphaFoldDB" id="A0A2V1DKR3"/>
<dbReference type="OrthoDB" id="3798605at2759"/>
<dbReference type="Proteomes" id="UP000244855">
    <property type="component" value="Unassembled WGS sequence"/>
</dbReference>
<feature type="region of interest" description="Disordered" evidence="1">
    <location>
        <begin position="244"/>
        <end position="267"/>
    </location>
</feature>
<dbReference type="EMBL" id="KZ805406">
    <property type="protein sequence ID" value="PVH98772.1"/>
    <property type="molecule type" value="Genomic_DNA"/>
</dbReference>
<feature type="transmembrane region" description="Helical" evidence="2">
    <location>
        <begin position="162"/>
        <end position="184"/>
    </location>
</feature>
<keyword evidence="2" id="KW-0812">Transmembrane</keyword>
<keyword evidence="2" id="KW-0472">Membrane</keyword>
<feature type="transmembrane region" description="Helical" evidence="2">
    <location>
        <begin position="376"/>
        <end position="400"/>
    </location>
</feature>
<gene>
    <name evidence="3" type="ORF">DM02DRAFT_681103</name>
</gene>
<organism evidence="3 4">
    <name type="scientific">Periconia macrospinosa</name>
    <dbReference type="NCBI Taxonomy" id="97972"/>
    <lineage>
        <taxon>Eukaryota</taxon>
        <taxon>Fungi</taxon>
        <taxon>Dikarya</taxon>
        <taxon>Ascomycota</taxon>
        <taxon>Pezizomycotina</taxon>
        <taxon>Dothideomycetes</taxon>
        <taxon>Pleosporomycetidae</taxon>
        <taxon>Pleosporales</taxon>
        <taxon>Massarineae</taxon>
        <taxon>Periconiaceae</taxon>
        <taxon>Periconia</taxon>
    </lineage>
</organism>
<evidence type="ECO:0000313" key="3">
    <source>
        <dbReference type="EMBL" id="PVH98772.1"/>
    </source>
</evidence>
<feature type="transmembrane region" description="Helical" evidence="2">
    <location>
        <begin position="119"/>
        <end position="137"/>
    </location>
</feature>
<keyword evidence="2" id="KW-1133">Transmembrane helix</keyword>
<evidence type="ECO:0000256" key="1">
    <source>
        <dbReference type="SAM" id="MobiDB-lite"/>
    </source>
</evidence>
<sequence length="480" mass="54564">MSYQTRISFRHIVQTCREFEGEAVYTCLASSMGEGGGESERTVKEVMIRSLGIHVISLAAYGHLTSLQGVVSARLSSWTGLVMIMAFFLVPEVTFAQLVWRVWRGSLSWFRRRRRPCSFWYCIATSLGVHIPAPSMGTDAVPLHMIDPASLHYKSLRYDALWVGRFMLLLLLMVQYMGSLGIRYRTYTVYADRWNSFGFVDGSNFHLALGGLTAVINSILLALTNLTWHFEPEEDFHLGSRRSTYQDMHTESPPPSGPLPTTESSNDTPCLSVSILQKLQKHNDIFTARLEHSFPATQQRLIEGAIILFTIADSTNWLARHSNPYFLDLSMLIKEKNPDAANIESLPVFEYSTPVSLGLNAGGPFLRLRGFLDIYFLPYISSILVILSFWSRLFAGNAWLGRYMPRQMRVLLIFCDKWITGGRSLVSFPCIFVFGVFLMGWYDFNGMWPNYLSVAHFAELANGTHWEQLHAKAYMFKDPC</sequence>
<accession>A0A2V1DKR3</accession>